<feature type="domain" description="Glycosyltransferase 2-like" evidence="4">
    <location>
        <begin position="6"/>
        <end position="143"/>
    </location>
</feature>
<sequence length="327" mass="37101">MKSSISVVIPNYNGRELLASNLPALYDALQTSGIDDFEIIVSDDASIDDSVEYIKKNYPGVILIENPVNRGFSGNTNIGIKRAGKELVFLLNSDVMLTEKYFTPLVRYFEDDDTFGVMGRIIGLDSDKIQDGAKYPGYSYADINSNTNYICRIPTRGKTFSFFLSGANALIDRSKLEFLGGFDEIFGPYYSEDADLGLRAWRAGYRCYYEHDAVCKHPNATIIKKEKSGKVKVIAKRNKMLLHFIHLNNFELLFYLLALAVKLLFRTLWLDLNYCKSFFLFAVSIPKAVESKAKFKKLQKRNNVNLSVRNIAGFIKSNISRNNVEIF</sequence>
<proteinExistence type="inferred from homology"/>
<evidence type="ECO:0000256" key="2">
    <source>
        <dbReference type="ARBA" id="ARBA00022676"/>
    </source>
</evidence>
<accession>A0A933IAX9</accession>
<evidence type="ECO:0000313" key="5">
    <source>
        <dbReference type="EMBL" id="MBI4726914.1"/>
    </source>
</evidence>
<dbReference type="Gene3D" id="3.90.550.10">
    <property type="entry name" value="Spore Coat Polysaccharide Biosynthesis Protein SpsA, Chain A"/>
    <property type="match status" value="1"/>
</dbReference>
<evidence type="ECO:0000259" key="4">
    <source>
        <dbReference type="Pfam" id="PF00535"/>
    </source>
</evidence>
<organism evidence="5 6">
    <name type="scientific">candidate division TA06 bacterium</name>
    <dbReference type="NCBI Taxonomy" id="2250710"/>
    <lineage>
        <taxon>Bacteria</taxon>
        <taxon>Bacteria division TA06</taxon>
    </lineage>
</organism>
<keyword evidence="3" id="KW-0808">Transferase</keyword>
<dbReference type="Pfam" id="PF00535">
    <property type="entry name" value="Glycos_transf_2"/>
    <property type="match status" value="1"/>
</dbReference>
<comment type="caution">
    <text evidence="5">The sequence shown here is derived from an EMBL/GenBank/DDBJ whole genome shotgun (WGS) entry which is preliminary data.</text>
</comment>
<comment type="similarity">
    <text evidence="1">Belongs to the glycosyltransferase 2 family.</text>
</comment>
<dbReference type="AlphaFoldDB" id="A0A933IAX9"/>
<evidence type="ECO:0000313" key="6">
    <source>
        <dbReference type="Proteomes" id="UP000736328"/>
    </source>
</evidence>
<evidence type="ECO:0000256" key="3">
    <source>
        <dbReference type="ARBA" id="ARBA00022679"/>
    </source>
</evidence>
<dbReference type="SUPFAM" id="SSF53448">
    <property type="entry name" value="Nucleotide-diphospho-sugar transferases"/>
    <property type="match status" value="1"/>
</dbReference>
<evidence type="ECO:0000256" key="1">
    <source>
        <dbReference type="ARBA" id="ARBA00006739"/>
    </source>
</evidence>
<dbReference type="InterPro" id="IPR029044">
    <property type="entry name" value="Nucleotide-diphossugar_trans"/>
</dbReference>
<gene>
    <name evidence="5" type="ORF">HY768_06785</name>
</gene>
<protein>
    <submittedName>
        <fullName evidence="5">Glycosyltransferase family 2 protein</fullName>
    </submittedName>
</protein>
<dbReference type="PANTHER" id="PTHR43179">
    <property type="entry name" value="RHAMNOSYLTRANSFERASE WBBL"/>
    <property type="match status" value="1"/>
</dbReference>
<dbReference type="CDD" id="cd04186">
    <property type="entry name" value="GT_2_like_c"/>
    <property type="match status" value="1"/>
</dbReference>
<name>A0A933IAX9_UNCT6</name>
<dbReference type="GO" id="GO:0016757">
    <property type="term" value="F:glycosyltransferase activity"/>
    <property type="evidence" value="ECO:0007669"/>
    <property type="project" value="UniProtKB-KW"/>
</dbReference>
<dbReference type="PANTHER" id="PTHR43179:SF12">
    <property type="entry name" value="GALACTOFURANOSYLTRANSFERASE GLFT2"/>
    <property type="match status" value="1"/>
</dbReference>
<dbReference type="InterPro" id="IPR001173">
    <property type="entry name" value="Glyco_trans_2-like"/>
</dbReference>
<dbReference type="EMBL" id="JACQXR010000089">
    <property type="protein sequence ID" value="MBI4726914.1"/>
    <property type="molecule type" value="Genomic_DNA"/>
</dbReference>
<keyword evidence="2" id="KW-0328">Glycosyltransferase</keyword>
<reference evidence="5" key="1">
    <citation type="submission" date="2020-07" db="EMBL/GenBank/DDBJ databases">
        <title>Huge and variable diversity of episymbiotic CPR bacteria and DPANN archaea in groundwater ecosystems.</title>
        <authorList>
            <person name="He C.Y."/>
            <person name="Keren R."/>
            <person name="Whittaker M."/>
            <person name="Farag I.F."/>
            <person name="Doudna J."/>
            <person name="Cate J.H.D."/>
            <person name="Banfield J.F."/>
        </authorList>
    </citation>
    <scope>NUCLEOTIDE SEQUENCE</scope>
    <source>
        <strain evidence="5">NC_groundwater_1520_Pr4_B-0.1um_53_5</strain>
    </source>
</reference>
<dbReference type="Proteomes" id="UP000736328">
    <property type="component" value="Unassembled WGS sequence"/>
</dbReference>